<sequence length="623" mass="70085">MNTMKGIDLDEVFPFIDPNPAFEADILKRAKIQLDSAKTFGAISDLMASLARHFSAIQNELAQLVKSLSILNVEDPYTSLLENFSQMFNIWGRQFVSQSNLSLQIIRTVVLPNIEKLNTDYQEQINHYGRSAENLGVFEKKNKAEDASSAETAFIKAAISRSGHLYSLHNQVTLAEKTSSRAVSLAIAQFITLTANLMSQYITENRNTILFTQNSVFEMQSAVKLLLLQRIGSDPDNNPATTASSTYWDMRFSANSPTVEDLTKPAGSVWVKEAHPIRSSVWTRKYLTFEDSLLVAHKISDDDQDKQWLLPLVTVTPLDKTRRFAFKIQSPQELIEIQALSKLDMEEWLTVFTNHNFKVLGQEENKASKKCCDCGASDATWISLNWACDLCLKCSGSHRHMSTTNSKIRSITLDKLSPMVVDMMTELEGDCNRLLLAKTPKDKINSRSEDTVRDQYITRKYVNFEWASSEPVPDPFTTILNHNIHALFHAAHFGKIDELDQGITPLHAACSIGDKNAVCLLTYCVQSMNVRDPRGWTPLCYAVFFQHVEIIQFLLANGADAKDVGINLYQLAIATKNMKVARMILIVANPLRNDENVFQPITLKYAPPGTPENYKLILKPTTT</sequence>
<organism evidence="8 9">
    <name type="scientific">Trichomonas vaginalis (strain ATCC PRA-98 / G3)</name>
    <dbReference type="NCBI Taxonomy" id="412133"/>
    <lineage>
        <taxon>Eukaryota</taxon>
        <taxon>Metamonada</taxon>
        <taxon>Parabasalia</taxon>
        <taxon>Trichomonadida</taxon>
        <taxon>Trichomonadidae</taxon>
        <taxon>Trichomonas</taxon>
    </lineage>
</organism>
<evidence type="ECO:0000259" key="7">
    <source>
        <dbReference type="PROSITE" id="PS50115"/>
    </source>
</evidence>
<keyword evidence="3" id="KW-0862">Zinc</keyword>
<evidence type="ECO:0000256" key="5">
    <source>
        <dbReference type="PROSITE-ProRule" id="PRU00288"/>
    </source>
</evidence>
<dbReference type="PRINTS" id="PR00405">
    <property type="entry name" value="REVINTRACTNG"/>
</dbReference>
<dbReference type="PROSITE" id="PS50115">
    <property type="entry name" value="ARFGAP"/>
    <property type="match status" value="1"/>
</dbReference>
<dbReference type="Gene3D" id="1.25.40.20">
    <property type="entry name" value="Ankyrin repeat-containing domain"/>
    <property type="match status" value="1"/>
</dbReference>
<dbReference type="InterPro" id="IPR001164">
    <property type="entry name" value="ArfGAP_dom"/>
</dbReference>
<evidence type="ECO:0000256" key="2">
    <source>
        <dbReference type="ARBA" id="ARBA00022771"/>
    </source>
</evidence>
<dbReference type="SUPFAM" id="SSF48403">
    <property type="entry name" value="Ankyrin repeat"/>
    <property type="match status" value="1"/>
</dbReference>
<feature type="domain" description="PH" evidence="6">
    <location>
        <begin position="262"/>
        <end position="357"/>
    </location>
</feature>
<evidence type="ECO:0000313" key="8">
    <source>
        <dbReference type="EMBL" id="EAX89179.1"/>
    </source>
</evidence>
<evidence type="ECO:0000313" key="9">
    <source>
        <dbReference type="Proteomes" id="UP000001542"/>
    </source>
</evidence>
<dbReference type="VEuPathDB" id="TrichDB:TVAG_131530"/>
<feature type="domain" description="Arf-GAP" evidence="7">
    <location>
        <begin position="354"/>
        <end position="461"/>
    </location>
</feature>
<dbReference type="GO" id="GO:0008270">
    <property type="term" value="F:zinc ion binding"/>
    <property type="evidence" value="ECO:0007669"/>
    <property type="project" value="UniProtKB-KW"/>
</dbReference>
<evidence type="ECO:0000256" key="1">
    <source>
        <dbReference type="ARBA" id="ARBA00022723"/>
    </source>
</evidence>
<dbReference type="InterPro" id="IPR045258">
    <property type="entry name" value="ACAP1/2/3-like"/>
</dbReference>
<feature type="repeat" description="ANK" evidence="4">
    <location>
        <begin position="534"/>
        <end position="560"/>
    </location>
</feature>
<dbReference type="KEGG" id="tva:4746847"/>
<dbReference type="InterPro" id="IPR038508">
    <property type="entry name" value="ArfGAP_dom_sf"/>
</dbReference>
<protein>
    <submittedName>
        <fullName evidence="8">ARF GAP-like zinc finger-containing protein</fullName>
    </submittedName>
</protein>
<dbReference type="PROSITE" id="PS50088">
    <property type="entry name" value="ANK_REPEAT"/>
    <property type="match status" value="1"/>
</dbReference>
<dbReference type="Gene3D" id="2.30.29.30">
    <property type="entry name" value="Pleckstrin-homology domain (PH domain)/Phosphotyrosine-binding domain (PTB)"/>
    <property type="match status" value="1"/>
</dbReference>
<dbReference type="Gene3D" id="1.10.220.150">
    <property type="entry name" value="Arf GTPase activating protein"/>
    <property type="match status" value="1"/>
</dbReference>
<proteinExistence type="predicted"/>
<dbReference type="PROSITE" id="PS50297">
    <property type="entry name" value="ANK_REP_REGION"/>
    <property type="match status" value="1"/>
</dbReference>
<keyword evidence="4" id="KW-0040">ANK repeat</keyword>
<dbReference type="VEuPathDB" id="TrichDB:TVAGG3_0863390"/>
<keyword evidence="2 5" id="KW-0863">Zinc-finger</keyword>
<dbReference type="PANTHER" id="PTHR23180:SF160">
    <property type="entry name" value="ADP-RIBOSYLATION FACTOR GTPASE-ACTIVATING PROTEIN EFFECTOR PROTEIN 1"/>
    <property type="match status" value="1"/>
</dbReference>
<dbReference type="SUPFAM" id="SSF57863">
    <property type="entry name" value="ArfGap/RecO-like zinc finger"/>
    <property type="match status" value="1"/>
</dbReference>
<dbReference type="PANTHER" id="PTHR23180">
    <property type="entry name" value="CENTAURIN/ARF"/>
    <property type="match status" value="1"/>
</dbReference>
<dbReference type="Proteomes" id="UP000001542">
    <property type="component" value="Unassembled WGS sequence"/>
</dbReference>
<dbReference type="GO" id="GO:0005096">
    <property type="term" value="F:GTPase activator activity"/>
    <property type="evidence" value="ECO:0007669"/>
    <property type="project" value="InterPro"/>
</dbReference>
<evidence type="ECO:0000259" key="6">
    <source>
        <dbReference type="PROSITE" id="PS50003"/>
    </source>
</evidence>
<dbReference type="InterPro" id="IPR011993">
    <property type="entry name" value="PH-like_dom_sf"/>
</dbReference>
<reference evidence="8" key="1">
    <citation type="submission" date="2006-10" db="EMBL/GenBank/DDBJ databases">
        <authorList>
            <person name="Amadeo P."/>
            <person name="Zhao Q."/>
            <person name="Wortman J."/>
            <person name="Fraser-Liggett C."/>
            <person name="Carlton J."/>
        </authorList>
    </citation>
    <scope>NUCLEOTIDE SEQUENCE</scope>
    <source>
        <strain evidence="8">G3</strain>
    </source>
</reference>
<dbReference type="RefSeq" id="XP_001302109.1">
    <property type="nucleotide sequence ID" value="XM_001302108.1"/>
</dbReference>
<dbReference type="OrthoDB" id="19174at2759"/>
<keyword evidence="1" id="KW-0479">Metal-binding</keyword>
<accession>A2G0Y9</accession>
<dbReference type="InterPro" id="IPR001849">
    <property type="entry name" value="PH_domain"/>
</dbReference>
<dbReference type="InterPro" id="IPR036770">
    <property type="entry name" value="Ankyrin_rpt-contain_sf"/>
</dbReference>
<dbReference type="SMART" id="SM00105">
    <property type="entry name" value="ArfGap"/>
    <property type="match status" value="1"/>
</dbReference>
<dbReference type="SUPFAM" id="SSF50729">
    <property type="entry name" value="PH domain-like"/>
    <property type="match status" value="1"/>
</dbReference>
<keyword evidence="9" id="KW-1185">Reference proteome</keyword>
<evidence type="ECO:0000256" key="3">
    <source>
        <dbReference type="ARBA" id="ARBA00022833"/>
    </source>
</evidence>
<dbReference type="InterPro" id="IPR037278">
    <property type="entry name" value="ARFGAP/RecO"/>
</dbReference>
<dbReference type="eggNOG" id="KOG0521">
    <property type="taxonomic scope" value="Eukaryota"/>
</dbReference>
<dbReference type="AlphaFoldDB" id="A2G0Y9"/>
<dbReference type="SMART" id="SM00248">
    <property type="entry name" value="ANK"/>
    <property type="match status" value="2"/>
</dbReference>
<dbReference type="EMBL" id="DS114226">
    <property type="protein sequence ID" value="EAX89179.1"/>
    <property type="molecule type" value="Genomic_DNA"/>
</dbReference>
<reference evidence="8" key="2">
    <citation type="journal article" date="2007" name="Science">
        <title>Draft genome sequence of the sexually transmitted pathogen Trichomonas vaginalis.</title>
        <authorList>
            <person name="Carlton J.M."/>
            <person name="Hirt R.P."/>
            <person name="Silva J.C."/>
            <person name="Delcher A.L."/>
            <person name="Schatz M."/>
            <person name="Zhao Q."/>
            <person name="Wortman J.R."/>
            <person name="Bidwell S.L."/>
            <person name="Alsmark U.C.M."/>
            <person name="Besteiro S."/>
            <person name="Sicheritz-Ponten T."/>
            <person name="Noel C.J."/>
            <person name="Dacks J.B."/>
            <person name="Foster P.G."/>
            <person name="Simillion C."/>
            <person name="Van de Peer Y."/>
            <person name="Miranda-Saavedra D."/>
            <person name="Barton G.J."/>
            <person name="Westrop G.D."/>
            <person name="Mueller S."/>
            <person name="Dessi D."/>
            <person name="Fiori P.L."/>
            <person name="Ren Q."/>
            <person name="Paulsen I."/>
            <person name="Zhang H."/>
            <person name="Bastida-Corcuera F.D."/>
            <person name="Simoes-Barbosa A."/>
            <person name="Brown M.T."/>
            <person name="Hayes R.D."/>
            <person name="Mukherjee M."/>
            <person name="Okumura C.Y."/>
            <person name="Schneider R."/>
            <person name="Smith A.J."/>
            <person name="Vanacova S."/>
            <person name="Villalvazo M."/>
            <person name="Haas B.J."/>
            <person name="Pertea M."/>
            <person name="Feldblyum T.V."/>
            <person name="Utterback T.R."/>
            <person name="Shu C.L."/>
            <person name="Osoegawa K."/>
            <person name="de Jong P.J."/>
            <person name="Hrdy I."/>
            <person name="Horvathova L."/>
            <person name="Zubacova Z."/>
            <person name="Dolezal P."/>
            <person name="Malik S.B."/>
            <person name="Logsdon J.M. Jr."/>
            <person name="Henze K."/>
            <person name="Gupta A."/>
            <person name="Wang C.C."/>
            <person name="Dunne R.L."/>
            <person name="Upcroft J.A."/>
            <person name="Upcroft P."/>
            <person name="White O."/>
            <person name="Salzberg S.L."/>
            <person name="Tang P."/>
            <person name="Chiu C.-H."/>
            <person name="Lee Y.-S."/>
            <person name="Embley T.M."/>
            <person name="Coombs G.H."/>
            <person name="Mottram J.C."/>
            <person name="Tachezy J."/>
            <person name="Fraser-Liggett C.M."/>
            <person name="Johnson P.J."/>
        </authorList>
    </citation>
    <scope>NUCLEOTIDE SEQUENCE [LARGE SCALE GENOMIC DNA]</scope>
    <source>
        <strain evidence="8">G3</strain>
    </source>
</reference>
<dbReference type="Pfam" id="PF01412">
    <property type="entry name" value="ArfGap"/>
    <property type="match status" value="1"/>
</dbReference>
<dbReference type="InterPro" id="IPR002110">
    <property type="entry name" value="Ankyrin_rpt"/>
</dbReference>
<dbReference type="SMR" id="A2G0Y9"/>
<dbReference type="STRING" id="5722.A2G0Y9"/>
<evidence type="ECO:0000256" key="4">
    <source>
        <dbReference type="PROSITE-ProRule" id="PRU00023"/>
    </source>
</evidence>
<dbReference type="PROSITE" id="PS50003">
    <property type="entry name" value="PH_DOMAIN"/>
    <property type="match status" value="1"/>
</dbReference>
<gene>
    <name evidence="8" type="ORF">TVAG_131530</name>
</gene>
<dbReference type="InParanoid" id="A2G0Y9"/>
<name>A2G0Y9_TRIV3</name>
<dbReference type="Pfam" id="PF12796">
    <property type="entry name" value="Ank_2"/>
    <property type="match status" value="1"/>
</dbReference>